<feature type="transmembrane region" description="Helical" evidence="1">
    <location>
        <begin position="12"/>
        <end position="31"/>
    </location>
</feature>
<keyword evidence="1" id="KW-0812">Transmembrane</keyword>
<evidence type="ECO:0000256" key="1">
    <source>
        <dbReference type="SAM" id="Phobius"/>
    </source>
</evidence>
<keyword evidence="1" id="KW-0472">Membrane</keyword>
<organism evidence="2">
    <name type="scientific">Siphoviridae sp. ctKHH22</name>
    <dbReference type="NCBI Taxonomy" id="2825439"/>
    <lineage>
        <taxon>Viruses</taxon>
        <taxon>Duplodnaviria</taxon>
        <taxon>Heunggongvirae</taxon>
        <taxon>Uroviricota</taxon>
        <taxon>Caudoviricetes</taxon>
    </lineage>
</organism>
<sequence>MEDCRNRRFSFVYTGFLLYTYISYIIANFALL</sequence>
<accession>A0A8S5Q135</accession>
<dbReference type="EMBL" id="BK015563">
    <property type="protein sequence ID" value="DAE13038.1"/>
    <property type="molecule type" value="Genomic_DNA"/>
</dbReference>
<reference evidence="2" key="1">
    <citation type="journal article" date="2021" name="Proc. Natl. Acad. Sci. U.S.A.">
        <title>A Catalog of Tens of Thousands of Viruses from Human Metagenomes Reveals Hidden Associations with Chronic Diseases.</title>
        <authorList>
            <person name="Tisza M.J."/>
            <person name="Buck C.B."/>
        </authorList>
    </citation>
    <scope>NUCLEOTIDE SEQUENCE</scope>
    <source>
        <strain evidence="2">CtKHH22</strain>
    </source>
</reference>
<protein>
    <submittedName>
        <fullName evidence="2">Uncharacterized protein</fullName>
    </submittedName>
</protein>
<proteinExistence type="predicted"/>
<evidence type="ECO:0000313" key="2">
    <source>
        <dbReference type="EMBL" id="DAE13038.1"/>
    </source>
</evidence>
<keyword evidence="1" id="KW-1133">Transmembrane helix</keyword>
<name>A0A8S5Q135_9CAUD</name>